<dbReference type="EMBL" id="FNAB01000021">
    <property type="protein sequence ID" value="SDE55603.1"/>
    <property type="molecule type" value="Genomic_DNA"/>
</dbReference>
<feature type="region of interest" description="Disordered" evidence="1">
    <location>
        <begin position="269"/>
        <end position="301"/>
    </location>
</feature>
<name>A0A1G7DVX5_9NOCA</name>
<dbReference type="AlphaFoldDB" id="A0A1G7DVX5"/>
<gene>
    <name evidence="2" type="ORF">SAMN05444580_12116</name>
</gene>
<organism evidence="2 3">
    <name type="scientific">Rhodococcus tukisamuensis</name>
    <dbReference type="NCBI Taxonomy" id="168276"/>
    <lineage>
        <taxon>Bacteria</taxon>
        <taxon>Bacillati</taxon>
        <taxon>Actinomycetota</taxon>
        <taxon>Actinomycetes</taxon>
        <taxon>Mycobacteriales</taxon>
        <taxon>Nocardiaceae</taxon>
        <taxon>Rhodococcus</taxon>
    </lineage>
</organism>
<evidence type="ECO:0000313" key="3">
    <source>
        <dbReference type="Proteomes" id="UP000199417"/>
    </source>
</evidence>
<accession>A0A1G7DVX5</accession>
<protein>
    <submittedName>
        <fullName evidence="2">Uncharacterized protein</fullName>
    </submittedName>
</protein>
<proteinExistence type="predicted"/>
<dbReference type="Proteomes" id="UP000199417">
    <property type="component" value="Unassembled WGS sequence"/>
</dbReference>
<feature type="compositionally biased region" description="Low complexity" evidence="1">
    <location>
        <begin position="34"/>
        <end position="51"/>
    </location>
</feature>
<keyword evidence="3" id="KW-1185">Reference proteome</keyword>
<evidence type="ECO:0000313" key="2">
    <source>
        <dbReference type="EMBL" id="SDE55603.1"/>
    </source>
</evidence>
<feature type="compositionally biased region" description="Basic and acidic residues" evidence="1">
    <location>
        <begin position="82"/>
        <end position="92"/>
    </location>
</feature>
<reference evidence="2 3" key="1">
    <citation type="submission" date="2016-10" db="EMBL/GenBank/DDBJ databases">
        <authorList>
            <person name="de Groot N.N."/>
        </authorList>
    </citation>
    <scope>NUCLEOTIDE SEQUENCE [LARGE SCALE GENOMIC DNA]</scope>
    <source>
        <strain evidence="2 3">JCM 11308</strain>
    </source>
</reference>
<evidence type="ECO:0000256" key="1">
    <source>
        <dbReference type="SAM" id="MobiDB-lite"/>
    </source>
</evidence>
<feature type="region of interest" description="Disordered" evidence="1">
    <location>
        <begin position="1"/>
        <end position="186"/>
    </location>
</feature>
<feature type="compositionally biased region" description="Basic and acidic residues" evidence="1">
    <location>
        <begin position="269"/>
        <end position="291"/>
    </location>
</feature>
<sequence>MCATNPRLPARRNAHDDRRGADGWPGNPMRLASMPATTTPRMRPAAAAGLRARPDHSNGTPPGRAAADSTPLPRLADGDPPASERRLCRDGRQAPSAAGARGGGGEWHAGPAGSAQPTCPTIGTGECDERPMSWASARPVAMSPPARTRETTPVKARCPAPGRRHGLGQRPESAGVSGGARTPTPSTEHFRARVVGRPEHVPQIACSGHASAWARRTPVAASVPLRSTKDDQANPCGVARLAVSSRSPRTTRQTSTRLTECDIRSLEPNECRIRSHGGGDPHGADSRETSHRQPPCLTTDSGLDAWHAGAGRLPWSRVRQRVANASTAWWHPK</sequence>